<protein>
    <submittedName>
        <fullName evidence="2">Uncharacterized protein</fullName>
    </submittedName>
</protein>
<feature type="chain" id="PRO_5047169671" evidence="1">
    <location>
        <begin position="24"/>
        <end position="198"/>
    </location>
</feature>
<keyword evidence="1" id="KW-0732">Signal</keyword>
<evidence type="ECO:0000256" key="1">
    <source>
        <dbReference type="SAM" id="SignalP"/>
    </source>
</evidence>
<gene>
    <name evidence="2" type="ORF">HLB29_03695</name>
</gene>
<evidence type="ECO:0000313" key="2">
    <source>
        <dbReference type="EMBL" id="MBC2575783.1"/>
    </source>
</evidence>
<accession>A0ABR6TKL7</accession>
<dbReference type="EMBL" id="JABGBW010000002">
    <property type="protein sequence ID" value="MBC2575783.1"/>
    <property type="molecule type" value="Genomic_DNA"/>
</dbReference>
<dbReference type="RefSeq" id="WP_185623810.1">
    <property type="nucleotide sequence ID" value="NZ_JABGBW010000002.1"/>
</dbReference>
<dbReference type="Proteomes" id="UP000713904">
    <property type="component" value="Unassembled WGS sequence"/>
</dbReference>
<feature type="signal peptide" evidence="1">
    <location>
        <begin position="1"/>
        <end position="23"/>
    </location>
</feature>
<sequence>MKKRLFALTVLLSGVLCVSPINGVFGDTEVSNDIMYANTSNNKYDSNKRVEQPEISEVADDEDKNENFDKTSINIESNYNTSKEYNSKKYSNKDINNNSQNKKVTENFTNERITENVERIQNSPMTRESAVESLNVNNKEIEYEYMGDENTFNVLKEKGHEGYVFLPKNVPTDLGVFVNKNTNEKYYFHPSGYLDLYE</sequence>
<organism evidence="2 3">
    <name type="scientific">Peptostreptococcus canis</name>
    <dbReference type="NCBI Taxonomy" id="1159213"/>
    <lineage>
        <taxon>Bacteria</taxon>
        <taxon>Bacillati</taxon>
        <taxon>Bacillota</taxon>
        <taxon>Clostridia</taxon>
        <taxon>Peptostreptococcales</taxon>
        <taxon>Peptostreptococcaceae</taxon>
        <taxon>Peptostreptococcus</taxon>
    </lineage>
</organism>
<evidence type="ECO:0000313" key="3">
    <source>
        <dbReference type="Proteomes" id="UP000713904"/>
    </source>
</evidence>
<comment type="caution">
    <text evidence="2">The sequence shown here is derived from an EMBL/GenBank/DDBJ whole genome shotgun (WGS) entry which is preliminary data.</text>
</comment>
<name>A0ABR6TKL7_9FIRM</name>
<reference evidence="2 3" key="1">
    <citation type="submission" date="2020-05" db="EMBL/GenBank/DDBJ databases">
        <title>Draft genome of xy-202 and genomic insight in genome of the genus Peptostreptococcus.</title>
        <authorList>
            <person name="Zhang Z."/>
        </authorList>
    </citation>
    <scope>NUCLEOTIDE SEQUENCE [LARGE SCALE GENOMIC DNA]</scope>
    <source>
        <strain evidence="2 3">DSM 27025</strain>
    </source>
</reference>
<keyword evidence="3" id="KW-1185">Reference proteome</keyword>
<proteinExistence type="predicted"/>